<dbReference type="Proteomes" id="UP000006671">
    <property type="component" value="Unassembled WGS sequence"/>
</dbReference>
<protein>
    <submittedName>
        <fullName evidence="3">Predicted protein</fullName>
    </submittedName>
</protein>
<sequence length="210" mass="23875">MAKLLLALLIIVISLVALLSVDNVVEAIVCQQNFEYPLYKQCGQPWSNDLFGRSSICYTGSLITSMSMALNGRKISSMNPGQLNSWAHTALKEWFDKWNDDDRALENALVHGLEKLGMKNTNYYPNNNWIGEMVTDLCKGKVVLLQVAKDDYNKYWTLATGFDETTFTVNNPAYSKTVFNAMEVKSAVVFEQINQEFMKYFDCHVEIVKL</sequence>
<dbReference type="Pfam" id="PF13529">
    <property type="entry name" value="Peptidase_C39_2"/>
    <property type="match status" value="1"/>
</dbReference>
<reference evidence="3 4" key="1">
    <citation type="journal article" date="2010" name="Cell">
        <title>The genome of Naegleria gruberi illuminates early eukaryotic versatility.</title>
        <authorList>
            <person name="Fritz-Laylin L.K."/>
            <person name="Prochnik S.E."/>
            <person name="Ginger M.L."/>
            <person name="Dacks J.B."/>
            <person name="Carpenter M.L."/>
            <person name="Field M.C."/>
            <person name="Kuo A."/>
            <person name="Paredez A."/>
            <person name="Chapman J."/>
            <person name="Pham J."/>
            <person name="Shu S."/>
            <person name="Neupane R."/>
            <person name="Cipriano M."/>
            <person name="Mancuso J."/>
            <person name="Tu H."/>
            <person name="Salamov A."/>
            <person name="Lindquist E."/>
            <person name="Shapiro H."/>
            <person name="Lucas S."/>
            <person name="Grigoriev I.V."/>
            <person name="Cande W.Z."/>
            <person name="Fulton C."/>
            <person name="Rokhsar D.S."/>
            <person name="Dawson S.C."/>
        </authorList>
    </citation>
    <scope>NUCLEOTIDE SEQUENCE [LARGE SCALE GENOMIC DNA]</scope>
    <source>
        <strain evidence="3 4">NEG-M</strain>
    </source>
</reference>
<gene>
    <name evidence="3" type="ORF">NAEGRDRAFT_71519</name>
</gene>
<evidence type="ECO:0000259" key="2">
    <source>
        <dbReference type="Pfam" id="PF13529"/>
    </source>
</evidence>
<proteinExistence type="predicted"/>
<feature type="chain" id="PRO_5003038348" evidence="1">
    <location>
        <begin position="28"/>
        <end position="210"/>
    </location>
</feature>
<organism evidence="4">
    <name type="scientific">Naegleria gruberi</name>
    <name type="common">Amoeba</name>
    <dbReference type="NCBI Taxonomy" id="5762"/>
    <lineage>
        <taxon>Eukaryota</taxon>
        <taxon>Discoba</taxon>
        <taxon>Heterolobosea</taxon>
        <taxon>Tetramitia</taxon>
        <taxon>Eutetramitia</taxon>
        <taxon>Vahlkampfiidae</taxon>
        <taxon>Naegleria</taxon>
    </lineage>
</organism>
<dbReference type="KEGG" id="ngr:NAEGRDRAFT_71519"/>
<keyword evidence="1" id="KW-0732">Signal</keyword>
<keyword evidence="4" id="KW-1185">Reference proteome</keyword>
<dbReference type="RefSeq" id="XP_002673317.1">
    <property type="nucleotide sequence ID" value="XM_002673271.1"/>
</dbReference>
<dbReference type="InParanoid" id="D2VRA6"/>
<evidence type="ECO:0000313" key="4">
    <source>
        <dbReference type="Proteomes" id="UP000006671"/>
    </source>
</evidence>
<evidence type="ECO:0000256" key="1">
    <source>
        <dbReference type="SAM" id="SignalP"/>
    </source>
</evidence>
<dbReference type="VEuPathDB" id="AmoebaDB:NAEGRDRAFT_71519"/>
<name>D2VRA6_NAEGR</name>
<dbReference type="AlphaFoldDB" id="D2VRA6"/>
<dbReference type="GeneID" id="8854621"/>
<dbReference type="InterPro" id="IPR039564">
    <property type="entry name" value="Peptidase_C39-like"/>
</dbReference>
<feature type="domain" description="Peptidase C39-like" evidence="2">
    <location>
        <begin position="36"/>
        <end position="173"/>
    </location>
</feature>
<dbReference type="PANTHER" id="PTHR40524:SF1">
    <property type="entry name" value="PEPTIDASE C39-LIKE DOMAIN-CONTAINING PROTEIN"/>
    <property type="match status" value="1"/>
</dbReference>
<dbReference type="PANTHER" id="PTHR40524">
    <property type="entry name" value="PEPTIDASE_C39_2 DOMAIN-CONTAINING PROTEIN"/>
    <property type="match status" value="1"/>
</dbReference>
<dbReference type="OrthoDB" id="293230at2759"/>
<evidence type="ECO:0000313" key="3">
    <source>
        <dbReference type="EMBL" id="EFC40573.1"/>
    </source>
</evidence>
<accession>D2VRA6</accession>
<feature type="signal peptide" evidence="1">
    <location>
        <begin position="1"/>
        <end position="27"/>
    </location>
</feature>
<dbReference type="EMBL" id="GG738891">
    <property type="protein sequence ID" value="EFC40573.1"/>
    <property type="molecule type" value="Genomic_DNA"/>
</dbReference>